<evidence type="ECO:0000313" key="2">
    <source>
        <dbReference type="EMBL" id="VWL61299.1"/>
    </source>
</evidence>
<name>A0A5K1I8S3_CAEEL</name>
<dbReference type="AlphaFoldDB" id="A0A5K1I8S3"/>
<sequence>MNLFLLMATWSSRSSKPSDLIIPVHTLKCVVPTTVASTHKSSNTSEKDTGTKNPTLIK</sequence>
<dbReference type="Proteomes" id="UP000001940">
    <property type="component" value="Chromosome V"/>
</dbReference>
<dbReference type="AGR" id="WB:WBGene00304930"/>
<feature type="region of interest" description="Disordered" evidence="1">
    <location>
        <begin position="35"/>
        <end position="58"/>
    </location>
</feature>
<feature type="compositionally biased region" description="Polar residues" evidence="1">
    <location>
        <begin position="35"/>
        <end position="44"/>
    </location>
</feature>
<evidence type="ECO:0000313" key="3">
    <source>
        <dbReference type="Proteomes" id="UP000001940"/>
    </source>
</evidence>
<reference evidence="2 3" key="1">
    <citation type="journal article" date="1998" name="Science">
        <title>Genome sequence of the nematode C. elegans: a platform for investigating biology.</title>
        <authorList>
            <consortium name="The C. elegans sequencing consortium"/>
            <person name="Sulson J.E."/>
            <person name="Waterston R."/>
        </authorList>
    </citation>
    <scope>NUCLEOTIDE SEQUENCE [LARGE SCALE GENOMIC DNA]</scope>
    <source>
        <strain evidence="2 3">Bristol N2</strain>
    </source>
</reference>
<evidence type="ECO:0000256" key="1">
    <source>
        <dbReference type="SAM" id="MobiDB-lite"/>
    </source>
</evidence>
<organism evidence="2 3">
    <name type="scientific">Caenorhabditis elegans</name>
    <dbReference type="NCBI Taxonomy" id="6239"/>
    <lineage>
        <taxon>Eukaryota</taxon>
        <taxon>Metazoa</taxon>
        <taxon>Ecdysozoa</taxon>
        <taxon>Nematoda</taxon>
        <taxon>Chromadorea</taxon>
        <taxon>Rhabditida</taxon>
        <taxon>Rhabditina</taxon>
        <taxon>Rhabditomorpha</taxon>
        <taxon>Rhabditoidea</taxon>
        <taxon>Rhabditidae</taxon>
        <taxon>Peloderinae</taxon>
        <taxon>Caenorhabditis</taxon>
    </lineage>
</organism>
<dbReference type="WormBase" id="Y50E8A.22">
    <property type="protein sequence ID" value="CE53734"/>
    <property type="gene ID" value="WBGene00304930"/>
</dbReference>
<protein>
    <submittedName>
        <fullName evidence="2">Secreted protein</fullName>
    </submittedName>
</protein>
<dbReference type="EMBL" id="BX284605">
    <property type="protein sequence ID" value="VWL61299.1"/>
    <property type="molecule type" value="Genomic_DNA"/>
</dbReference>
<keyword evidence="3" id="KW-1185">Reference proteome</keyword>
<dbReference type="InParanoid" id="A0A5K1I8S3"/>
<accession>A0A5K1I8S3</accession>
<gene>
    <name evidence="2" type="ORF">CELE_Y50E8A.22</name>
    <name evidence="2 4" type="ORF">Y50E8A.22</name>
</gene>
<evidence type="ECO:0000313" key="4">
    <source>
        <dbReference type="WormBase" id="Y50E8A.22"/>
    </source>
</evidence>
<proteinExistence type="predicted"/>